<keyword evidence="10" id="KW-0067">ATP-binding</keyword>
<evidence type="ECO:0000256" key="11">
    <source>
        <dbReference type="ARBA" id="ARBA00023161"/>
    </source>
</evidence>
<evidence type="ECO:0000256" key="9">
    <source>
        <dbReference type="ARBA" id="ARBA00022833"/>
    </source>
</evidence>
<reference evidence="17" key="1">
    <citation type="submission" date="2022-07" db="EMBL/GenBank/DDBJ databases">
        <title>Phylogenomic reconstructions and comparative analyses of Kickxellomycotina fungi.</title>
        <authorList>
            <person name="Reynolds N.K."/>
            <person name="Stajich J.E."/>
            <person name="Barry K."/>
            <person name="Grigoriev I.V."/>
            <person name="Crous P."/>
            <person name="Smith M.E."/>
        </authorList>
    </citation>
    <scope>NUCLEOTIDE SEQUENCE</scope>
    <source>
        <strain evidence="17">RSA 567</strain>
    </source>
</reference>
<dbReference type="Gene3D" id="3.40.50.300">
    <property type="entry name" value="P-loop containing nucleotide triphosphate hydrolases"/>
    <property type="match status" value="1"/>
</dbReference>
<gene>
    <name evidence="17" type="primary">NAM7_3</name>
    <name evidence="17" type="ORF">H4R34_006196</name>
</gene>
<dbReference type="InterPro" id="IPR041679">
    <property type="entry name" value="DNA2/NAM7-like_C"/>
</dbReference>
<dbReference type="GO" id="GO:0005737">
    <property type="term" value="C:cytoplasm"/>
    <property type="evidence" value="ECO:0007669"/>
    <property type="project" value="UniProtKB-SubCell"/>
</dbReference>
<sequence length="394" mass="42620">MMFHINLGQEEISSSGTSYLNRTEAAACEKIVTRFLKIGVDPQQIGIITPYEGQRSYVVNYMQFSGTLRKDLYKEIEVASVDAFQGREKDYIILSCVRSNEHQGIGFLSDSRRLNVALTRAKYGLVVLGNPKVLSRHGLWHDLLTYFKEHGCLVEGPLSSLKVSMVQLSRPRRRRRQQQQPHQRRLQSLLMGSRDGHGLGSRGMVGGAHPDDPFFWQNSVGAISSAEGNSQALFSSQLSIPLVPSESDPFSQEMGPIGNPLASPALGASSTSGIQGKGNGHELPLASSGAGGAHPDMGVGAQYSSSIVRSQSDWMQLSNWWNPAGSSMYSAPGTSSGYPYAKDGPSYSSATGLTLDLYSSYSSGLTQDGALLDYIDDIYKTEPVDAAALAATRL</sequence>
<dbReference type="GO" id="GO:0016787">
    <property type="term" value="F:hydrolase activity"/>
    <property type="evidence" value="ECO:0007669"/>
    <property type="project" value="UniProtKB-KW"/>
</dbReference>
<dbReference type="GO" id="GO:0003678">
    <property type="term" value="F:DNA helicase activity"/>
    <property type="evidence" value="ECO:0007669"/>
    <property type="project" value="UniProtKB-EC"/>
</dbReference>
<keyword evidence="4" id="KW-0479">Metal-binding</keyword>
<evidence type="ECO:0000256" key="14">
    <source>
        <dbReference type="ARBA" id="ARBA00055561"/>
    </source>
</evidence>
<evidence type="ECO:0000256" key="4">
    <source>
        <dbReference type="ARBA" id="ARBA00022723"/>
    </source>
</evidence>
<evidence type="ECO:0000256" key="8">
    <source>
        <dbReference type="ARBA" id="ARBA00022806"/>
    </source>
</evidence>
<accession>A0A9W8AV29</accession>
<dbReference type="PANTHER" id="PTHR10887:SF364">
    <property type="entry name" value="REGULATOR OF NONSENSE TRANSCRIPTS 1"/>
    <property type="match status" value="1"/>
</dbReference>
<keyword evidence="6" id="KW-0863">Zinc-finger</keyword>
<keyword evidence="18" id="KW-1185">Reference proteome</keyword>
<protein>
    <submittedName>
        <fullName evidence="17">ATP-dependent RNA helicase</fullName>
    </submittedName>
</protein>
<comment type="function">
    <text evidence="14">RNA-dependent helicase required for nonsense-mediated decay (NMD) of aberrant mRNAs containing premature stop codons and modulates the expression level of normal mRNAs. Also capable of unwinding double-stranded DNA and translocating on single-stranded DNA.</text>
</comment>
<evidence type="ECO:0000256" key="15">
    <source>
        <dbReference type="SAM" id="MobiDB-lite"/>
    </source>
</evidence>
<dbReference type="GO" id="GO:0008270">
    <property type="term" value="F:zinc ion binding"/>
    <property type="evidence" value="ECO:0007669"/>
    <property type="project" value="UniProtKB-KW"/>
</dbReference>
<dbReference type="SUPFAM" id="SSF52540">
    <property type="entry name" value="P-loop containing nucleoside triphosphate hydrolases"/>
    <property type="match status" value="1"/>
</dbReference>
<dbReference type="Proteomes" id="UP001151582">
    <property type="component" value="Unassembled WGS sequence"/>
</dbReference>
<dbReference type="Pfam" id="PF13087">
    <property type="entry name" value="AAA_12"/>
    <property type="match status" value="1"/>
</dbReference>
<evidence type="ECO:0000313" key="17">
    <source>
        <dbReference type="EMBL" id="KAJ1969126.1"/>
    </source>
</evidence>
<keyword evidence="9" id="KW-0862">Zinc</keyword>
<proteinExistence type="inferred from homology"/>
<evidence type="ECO:0000256" key="12">
    <source>
        <dbReference type="ARBA" id="ARBA00048432"/>
    </source>
</evidence>
<name>A0A9W8AV29_9FUNG</name>
<feature type="domain" description="DNA2/NAM7 helicase-like C-terminal" evidence="16">
    <location>
        <begin position="2"/>
        <end position="131"/>
    </location>
</feature>
<evidence type="ECO:0000256" key="1">
    <source>
        <dbReference type="ARBA" id="ARBA00004496"/>
    </source>
</evidence>
<evidence type="ECO:0000256" key="5">
    <source>
        <dbReference type="ARBA" id="ARBA00022741"/>
    </source>
</evidence>
<dbReference type="InterPro" id="IPR045055">
    <property type="entry name" value="DNA2/NAM7-like"/>
</dbReference>
<evidence type="ECO:0000256" key="3">
    <source>
        <dbReference type="ARBA" id="ARBA00022490"/>
    </source>
</evidence>
<keyword evidence="5" id="KW-0547">Nucleotide-binding</keyword>
<dbReference type="GO" id="GO:0000184">
    <property type="term" value="P:nuclear-transcribed mRNA catabolic process, nonsense-mediated decay"/>
    <property type="evidence" value="ECO:0007669"/>
    <property type="project" value="UniProtKB-KW"/>
</dbReference>
<dbReference type="GO" id="GO:0003724">
    <property type="term" value="F:RNA helicase activity"/>
    <property type="evidence" value="ECO:0007669"/>
    <property type="project" value="UniProtKB-EC"/>
</dbReference>
<dbReference type="InterPro" id="IPR047187">
    <property type="entry name" value="SF1_C_Upf1"/>
</dbReference>
<dbReference type="OrthoDB" id="6513042at2759"/>
<keyword evidence="3" id="KW-0963">Cytoplasm</keyword>
<dbReference type="PANTHER" id="PTHR10887">
    <property type="entry name" value="DNA2/NAM7 HELICASE FAMILY"/>
    <property type="match status" value="1"/>
</dbReference>
<keyword evidence="8 17" id="KW-0347">Helicase</keyword>
<comment type="caution">
    <text evidence="17">The sequence shown here is derived from an EMBL/GenBank/DDBJ whole genome shotgun (WGS) entry which is preliminary data.</text>
</comment>
<keyword evidence="11" id="KW-0866">Nonsense-mediated mRNA decay</keyword>
<evidence type="ECO:0000256" key="6">
    <source>
        <dbReference type="ARBA" id="ARBA00022771"/>
    </source>
</evidence>
<comment type="catalytic activity">
    <reaction evidence="12">
        <text>ATP + H2O = ADP + phosphate + H(+)</text>
        <dbReference type="Rhea" id="RHEA:13065"/>
        <dbReference type="ChEBI" id="CHEBI:15377"/>
        <dbReference type="ChEBI" id="CHEBI:15378"/>
        <dbReference type="ChEBI" id="CHEBI:30616"/>
        <dbReference type="ChEBI" id="CHEBI:43474"/>
        <dbReference type="ChEBI" id="CHEBI:456216"/>
        <dbReference type="EC" id="3.6.4.12"/>
    </reaction>
    <physiologicalReaction direction="left-to-right" evidence="12">
        <dbReference type="Rhea" id="RHEA:13066"/>
    </physiologicalReaction>
</comment>
<feature type="region of interest" description="Disordered" evidence="15">
    <location>
        <begin position="169"/>
        <end position="193"/>
    </location>
</feature>
<organism evidence="17 18">
    <name type="scientific">Dimargaris verticillata</name>
    <dbReference type="NCBI Taxonomy" id="2761393"/>
    <lineage>
        <taxon>Eukaryota</taxon>
        <taxon>Fungi</taxon>
        <taxon>Fungi incertae sedis</taxon>
        <taxon>Zoopagomycota</taxon>
        <taxon>Kickxellomycotina</taxon>
        <taxon>Dimargaritomycetes</taxon>
        <taxon>Dimargaritales</taxon>
        <taxon>Dimargaritaceae</taxon>
        <taxon>Dimargaris</taxon>
    </lineage>
</organism>
<dbReference type="InterPro" id="IPR027417">
    <property type="entry name" value="P-loop_NTPase"/>
</dbReference>
<evidence type="ECO:0000256" key="2">
    <source>
        <dbReference type="ARBA" id="ARBA00007913"/>
    </source>
</evidence>
<comment type="catalytic activity">
    <reaction evidence="13">
        <text>ATP + H2O = ADP + phosphate + H(+)</text>
        <dbReference type="Rhea" id="RHEA:13065"/>
        <dbReference type="ChEBI" id="CHEBI:15377"/>
        <dbReference type="ChEBI" id="CHEBI:15378"/>
        <dbReference type="ChEBI" id="CHEBI:30616"/>
        <dbReference type="ChEBI" id="CHEBI:43474"/>
        <dbReference type="ChEBI" id="CHEBI:456216"/>
        <dbReference type="EC" id="3.6.4.13"/>
    </reaction>
    <physiologicalReaction direction="left-to-right" evidence="13">
        <dbReference type="Rhea" id="RHEA:13066"/>
    </physiologicalReaction>
</comment>
<comment type="subcellular location">
    <subcellularLocation>
        <location evidence="1">Cytoplasm</location>
    </subcellularLocation>
</comment>
<evidence type="ECO:0000256" key="10">
    <source>
        <dbReference type="ARBA" id="ARBA00022840"/>
    </source>
</evidence>
<dbReference type="EMBL" id="JANBQB010001990">
    <property type="protein sequence ID" value="KAJ1969126.1"/>
    <property type="molecule type" value="Genomic_DNA"/>
</dbReference>
<evidence type="ECO:0000256" key="13">
    <source>
        <dbReference type="ARBA" id="ARBA00049390"/>
    </source>
</evidence>
<feature type="compositionally biased region" description="Basic residues" evidence="15">
    <location>
        <begin position="170"/>
        <end position="185"/>
    </location>
</feature>
<evidence type="ECO:0000256" key="7">
    <source>
        <dbReference type="ARBA" id="ARBA00022801"/>
    </source>
</evidence>
<keyword evidence="7" id="KW-0378">Hydrolase</keyword>
<feature type="non-terminal residue" evidence="17">
    <location>
        <position position="394"/>
    </location>
</feature>
<dbReference type="AlphaFoldDB" id="A0A9W8AV29"/>
<dbReference type="GO" id="GO:0005524">
    <property type="term" value="F:ATP binding"/>
    <property type="evidence" value="ECO:0007669"/>
    <property type="project" value="UniProtKB-KW"/>
</dbReference>
<dbReference type="CDD" id="cd18808">
    <property type="entry name" value="SF1_C_Upf1"/>
    <property type="match status" value="1"/>
</dbReference>
<comment type="similarity">
    <text evidence="2">Belongs to the DNA2/NAM7 helicase family.</text>
</comment>
<evidence type="ECO:0000313" key="18">
    <source>
        <dbReference type="Proteomes" id="UP001151582"/>
    </source>
</evidence>
<evidence type="ECO:0000259" key="16">
    <source>
        <dbReference type="Pfam" id="PF13087"/>
    </source>
</evidence>
<dbReference type="FunFam" id="3.40.50.300:FF:000097">
    <property type="entry name" value="Regulator of nonsense transcripts 1"/>
    <property type="match status" value="1"/>
</dbReference>